<dbReference type="GO" id="GO:0000981">
    <property type="term" value="F:DNA-binding transcription factor activity, RNA polymerase II-specific"/>
    <property type="evidence" value="ECO:0007669"/>
    <property type="project" value="TreeGrafter"/>
</dbReference>
<keyword evidence="10" id="KW-0539">Nucleus</keyword>
<dbReference type="FunFam" id="3.30.160.60:FF:003288">
    <property type="entry name" value="Uncharacterized protein"/>
    <property type="match status" value="1"/>
</dbReference>
<protein>
    <recommendedName>
        <fullName evidence="13">C2H2-type domain-containing protein</fullName>
    </recommendedName>
</protein>
<dbReference type="InterPro" id="IPR036236">
    <property type="entry name" value="Znf_C2H2_sf"/>
</dbReference>
<dbReference type="FunFam" id="3.30.160.60:FF:002716">
    <property type="entry name" value="Zinc finger protein 212"/>
    <property type="match status" value="1"/>
</dbReference>
<evidence type="ECO:0000256" key="4">
    <source>
        <dbReference type="ARBA" id="ARBA00022737"/>
    </source>
</evidence>
<keyword evidence="8" id="KW-0238">DNA-binding</keyword>
<evidence type="ECO:0000256" key="2">
    <source>
        <dbReference type="ARBA" id="ARBA00006991"/>
    </source>
</evidence>
<reference evidence="14" key="1">
    <citation type="journal article" date="2023" name="Science">
        <title>Genome structures resolve the early diversification of teleost fishes.</title>
        <authorList>
            <person name="Parey E."/>
            <person name="Louis A."/>
            <person name="Montfort J."/>
            <person name="Bouchez O."/>
            <person name="Roques C."/>
            <person name="Iampietro C."/>
            <person name="Lluch J."/>
            <person name="Castinel A."/>
            <person name="Donnadieu C."/>
            <person name="Desvignes T."/>
            <person name="Floi Bucao C."/>
            <person name="Jouanno E."/>
            <person name="Wen M."/>
            <person name="Mejri S."/>
            <person name="Dirks R."/>
            <person name="Jansen H."/>
            <person name="Henkel C."/>
            <person name="Chen W.J."/>
            <person name="Zahm M."/>
            <person name="Cabau C."/>
            <person name="Klopp C."/>
            <person name="Thompson A.W."/>
            <person name="Robinson-Rechavi M."/>
            <person name="Braasch I."/>
            <person name="Lecointre G."/>
            <person name="Bobe J."/>
            <person name="Postlethwait J.H."/>
            <person name="Berthelot C."/>
            <person name="Roest Crollius H."/>
            <person name="Guiguen Y."/>
        </authorList>
    </citation>
    <scope>NUCLEOTIDE SEQUENCE</scope>
    <source>
        <strain evidence="14">Concon-B</strain>
    </source>
</reference>
<evidence type="ECO:0000256" key="8">
    <source>
        <dbReference type="ARBA" id="ARBA00023125"/>
    </source>
</evidence>
<dbReference type="FunFam" id="3.30.160.60:FF:000193">
    <property type="entry name" value="Zinc finger protein 300"/>
    <property type="match status" value="1"/>
</dbReference>
<evidence type="ECO:0000256" key="5">
    <source>
        <dbReference type="ARBA" id="ARBA00022771"/>
    </source>
</evidence>
<keyword evidence="7" id="KW-0805">Transcription regulation</keyword>
<dbReference type="PROSITE" id="PS50157">
    <property type="entry name" value="ZINC_FINGER_C2H2_2"/>
    <property type="match status" value="7"/>
</dbReference>
<dbReference type="PROSITE" id="PS00028">
    <property type="entry name" value="ZINC_FINGER_C2H2_1"/>
    <property type="match status" value="7"/>
</dbReference>
<dbReference type="InterPro" id="IPR013087">
    <property type="entry name" value="Znf_C2H2_type"/>
</dbReference>
<proteinExistence type="inferred from homology"/>
<keyword evidence="4" id="KW-0677">Repeat</keyword>
<feature type="domain" description="C2H2-type" evidence="13">
    <location>
        <begin position="418"/>
        <end position="440"/>
    </location>
</feature>
<feature type="domain" description="C2H2-type" evidence="13">
    <location>
        <begin position="327"/>
        <end position="356"/>
    </location>
</feature>
<dbReference type="AlphaFoldDB" id="A0A9Q1CZR9"/>
<dbReference type="GO" id="GO:0000977">
    <property type="term" value="F:RNA polymerase II transcription regulatory region sequence-specific DNA binding"/>
    <property type="evidence" value="ECO:0007669"/>
    <property type="project" value="TreeGrafter"/>
</dbReference>
<name>A0A9Q1CZR9_CONCO</name>
<gene>
    <name evidence="14" type="ORF">COCON_G00208170</name>
</gene>
<dbReference type="PANTHER" id="PTHR24409:SF295">
    <property type="entry name" value="AZ2-RELATED"/>
    <property type="match status" value="1"/>
</dbReference>
<dbReference type="SMART" id="SM00355">
    <property type="entry name" value="ZnF_C2H2"/>
    <property type="match status" value="7"/>
</dbReference>
<keyword evidence="15" id="KW-1185">Reference proteome</keyword>
<dbReference type="GO" id="GO:0005634">
    <property type="term" value="C:nucleus"/>
    <property type="evidence" value="ECO:0007669"/>
    <property type="project" value="UniProtKB-SubCell"/>
</dbReference>
<keyword evidence="6" id="KW-0862">Zinc</keyword>
<feature type="domain" description="C2H2-type" evidence="13">
    <location>
        <begin position="271"/>
        <end position="298"/>
    </location>
</feature>
<dbReference type="Proteomes" id="UP001152803">
    <property type="component" value="Unassembled WGS sequence"/>
</dbReference>
<evidence type="ECO:0000256" key="6">
    <source>
        <dbReference type="ARBA" id="ARBA00022833"/>
    </source>
</evidence>
<evidence type="ECO:0000256" key="7">
    <source>
        <dbReference type="ARBA" id="ARBA00023015"/>
    </source>
</evidence>
<evidence type="ECO:0000256" key="1">
    <source>
        <dbReference type="ARBA" id="ARBA00004123"/>
    </source>
</evidence>
<evidence type="ECO:0000256" key="12">
    <source>
        <dbReference type="SAM" id="MobiDB-lite"/>
    </source>
</evidence>
<feature type="domain" description="C2H2-type" evidence="13">
    <location>
        <begin position="219"/>
        <end position="246"/>
    </location>
</feature>
<evidence type="ECO:0000256" key="10">
    <source>
        <dbReference type="ARBA" id="ARBA00023242"/>
    </source>
</evidence>
<evidence type="ECO:0000256" key="9">
    <source>
        <dbReference type="ARBA" id="ARBA00023163"/>
    </source>
</evidence>
<keyword evidence="9" id="KW-0804">Transcription</keyword>
<sequence length="452" mass="51128">MEVLAKAAVADICKLFDAESAVLRSEMSRSQYENKALKRKLLYMERELTTERALNNSGKPIFTEAIKERGVEYFPAISVLEKEPRMNMWKDVEPIGHEADVDSTLQSVTRAEFAESIEERPDFFLVKEETFEEDFGNSDSQSATEFSREKVAECDAQTGAEAEAESGSHPALSEAERELDTYPVAAGTARHDDQYGLFLGGESVSMAKEAKPYGAENQFICTFCGKGCDHFSQFQRHVQIHLDEKPGDPETGADCHYGGLTAEDPLGKGTFVCVHCGKRFAKKQCLHVHQRIHTGERPYQCSECGRTFSKKCNLKFHQRTHTGERPFRCSKCNQTFSQKSNLKRHEEKHVQTAQRALKKSRFSCRHCGKVCVSPSHLEIHQRTHTGEKPYQCSECGKSFAKKCNLNFHLRTHTGEKPFRCSVCGKCFSQKFNLKRHESVHIIGNSSRQSLFS</sequence>
<evidence type="ECO:0000313" key="14">
    <source>
        <dbReference type="EMBL" id="KAJ8254205.1"/>
    </source>
</evidence>
<dbReference type="FunFam" id="3.30.160.60:FF:002343">
    <property type="entry name" value="Zinc finger protein 33A"/>
    <property type="match status" value="1"/>
</dbReference>
<dbReference type="EMBL" id="JAFJMO010000016">
    <property type="protein sequence ID" value="KAJ8254205.1"/>
    <property type="molecule type" value="Genomic_DNA"/>
</dbReference>
<dbReference type="FunFam" id="3.30.160.60:FF:001498">
    <property type="entry name" value="Zinc finger protein 404"/>
    <property type="match status" value="1"/>
</dbReference>
<evidence type="ECO:0000313" key="15">
    <source>
        <dbReference type="Proteomes" id="UP001152803"/>
    </source>
</evidence>
<dbReference type="FunFam" id="3.30.160.60:FF:002005">
    <property type="entry name" value="Zinc finger protein 200"/>
    <property type="match status" value="1"/>
</dbReference>
<evidence type="ECO:0000256" key="11">
    <source>
        <dbReference type="PROSITE-ProRule" id="PRU00042"/>
    </source>
</evidence>
<comment type="subcellular location">
    <subcellularLocation>
        <location evidence="1">Nucleus</location>
    </subcellularLocation>
</comment>
<feature type="domain" description="C2H2-type" evidence="13">
    <location>
        <begin position="390"/>
        <end position="417"/>
    </location>
</feature>
<keyword evidence="3" id="KW-0479">Metal-binding</keyword>
<dbReference type="GO" id="GO:0008270">
    <property type="term" value="F:zinc ion binding"/>
    <property type="evidence" value="ECO:0007669"/>
    <property type="project" value="UniProtKB-KW"/>
</dbReference>
<dbReference type="Pfam" id="PF00096">
    <property type="entry name" value="zf-C2H2"/>
    <property type="match status" value="6"/>
</dbReference>
<feature type="region of interest" description="Disordered" evidence="12">
    <location>
        <begin position="134"/>
        <end position="176"/>
    </location>
</feature>
<dbReference type="PANTHER" id="PTHR24409">
    <property type="entry name" value="ZINC FINGER PROTEIN 142"/>
    <property type="match status" value="1"/>
</dbReference>
<accession>A0A9Q1CZR9</accession>
<organism evidence="14 15">
    <name type="scientific">Conger conger</name>
    <name type="common">Conger eel</name>
    <name type="synonym">Muraena conger</name>
    <dbReference type="NCBI Taxonomy" id="82655"/>
    <lineage>
        <taxon>Eukaryota</taxon>
        <taxon>Metazoa</taxon>
        <taxon>Chordata</taxon>
        <taxon>Craniata</taxon>
        <taxon>Vertebrata</taxon>
        <taxon>Euteleostomi</taxon>
        <taxon>Actinopterygii</taxon>
        <taxon>Neopterygii</taxon>
        <taxon>Teleostei</taxon>
        <taxon>Anguilliformes</taxon>
        <taxon>Congridae</taxon>
        <taxon>Conger</taxon>
    </lineage>
</organism>
<dbReference type="OrthoDB" id="654211at2759"/>
<comment type="similarity">
    <text evidence="2">Belongs to the krueppel C2H2-type zinc-finger protein family.</text>
</comment>
<feature type="domain" description="C2H2-type" evidence="13">
    <location>
        <begin position="362"/>
        <end position="389"/>
    </location>
</feature>
<dbReference type="Gene3D" id="3.30.160.60">
    <property type="entry name" value="Classic Zinc Finger"/>
    <property type="match status" value="7"/>
</dbReference>
<feature type="domain" description="C2H2-type" evidence="13">
    <location>
        <begin position="299"/>
        <end position="326"/>
    </location>
</feature>
<keyword evidence="5 11" id="KW-0863">Zinc-finger</keyword>
<evidence type="ECO:0000256" key="3">
    <source>
        <dbReference type="ARBA" id="ARBA00022723"/>
    </source>
</evidence>
<evidence type="ECO:0000259" key="13">
    <source>
        <dbReference type="PROSITE" id="PS50157"/>
    </source>
</evidence>
<dbReference type="SUPFAM" id="SSF57667">
    <property type="entry name" value="beta-beta-alpha zinc fingers"/>
    <property type="match status" value="5"/>
</dbReference>
<comment type="caution">
    <text evidence="14">The sequence shown here is derived from an EMBL/GenBank/DDBJ whole genome shotgun (WGS) entry which is preliminary data.</text>
</comment>